<dbReference type="InterPro" id="IPR003602">
    <property type="entry name" value="Topo_IA_DNA-bd_dom"/>
</dbReference>
<feature type="domain" description="GRF-type" evidence="15">
    <location>
        <begin position="769"/>
        <end position="811"/>
    </location>
</feature>
<dbReference type="InterPro" id="IPR001878">
    <property type="entry name" value="Znf_CCHC"/>
</dbReference>
<keyword evidence="9 11" id="KW-0413">Isomerase</keyword>
<dbReference type="Gene3D" id="1.10.460.10">
    <property type="entry name" value="Topoisomerase I, domain 2"/>
    <property type="match status" value="2"/>
</dbReference>
<feature type="compositionally biased region" description="Polar residues" evidence="12">
    <location>
        <begin position="519"/>
        <end position="535"/>
    </location>
</feature>
<dbReference type="InterPro" id="IPR023405">
    <property type="entry name" value="Topo_IA_core_domain"/>
</dbReference>
<keyword evidence="18" id="KW-1185">Reference proteome</keyword>
<dbReference type="FunFam" id="3.40.50.140:FF:000003">
    <property type="entry name" value="DNA topoisomerase"/>
    <property type="match status" value="1"/>
</dbReference>
<dbReference type="OrthoDB" id="430051at2759"/>
<feature type="compositionally biased region" description="Low complexity" evidence="12">
    <location>
        <begin position="507"/>
        <end position="518"/>
    </location>
</feature>
<feature type="region of interest" description="Disordered" evidence="12">
    <location>
        <begin position="577"/>
        <end position="601"/>
    </location>
</feature>
<evidence type="ECO:0000256" key="9">
    <source>
        <dbReference type="ARBA" id="ARBA00023235"/>
    </source>
</evidence>
<dbReference type="EMBL" id="LUCM01003779">
    <property type="protein sequence ID" value="KAA0195356.1"/>
    <property type="molecule type" value="Genomic_DNA"/>
</dbReference>
<evidence type="ECO:0000256" key="4">
    <source>
        <dbReference type="ARBA" id="ARBA00022723"/>
    </source>
</evidence>
<name>A0A8E0VLH5_9TREM</name>
<keyword evidence="5 10" id="KW-0863">Zinc-finger</keyword>
<protein>
    <recommendedName>
        <fullName evidence="3 11">DNA topoisomerase</fullName>
        <ecNumber evidence="3 11">5.6.2.1</ecNumber>
    </recommendedName>
</protein>
<evidence type="ECO:0000313" key="17">
    <source>
        <dbReference type="EMBL" id="KAA0195356.1"/>
    </source>
</evidence>
<evidence type="ECO:0000256" key="6">
    <source>
        <dbReference type="ARBA" id="ARBA00022833"/>
    </source>
</evidence>
<evidence type="ECO:0000256" key="12">
    <source>
        <dbReference type="SAM" id="MobiDB-lite"/>
    </source>
</evidence>
<dbReference type="PROSITE" id="PS51999">
    <property type="entry name" value="ZF_GRF"/>
    <property type="match status" value="2"/>
</dbReference>
<dbReference type="InterPro" id="IPR013824">
    <property type="entry name" value="Topo_IA_cen_sub1"/>
</dbReference>
<evidence type="ECO:0000256" key="11">
    <source>
        <dbReference type="RuleBase" id="RU362092"/>
    </source>
</evidence>
<evidence type="ECO:0000256" key="3">
    <source>
        <dbReference type="ARBA" id="ARBA00012891"/>
    </source>
</evidence>
<evidence type="ECO:0000259" key="13">
    <source>
        <dbReference type="PROSITE" id="PS50158"/>
    </source>
</evidence>
<evidence type="ECO:0000256" key="10">
    <source>
        <dbReference type="PROSITE-ProRule" id="PRU00047"/>
    </source>
</evidence>
<dbReference type="InterPro" id="IPR006171">
    <property type="entry name" value="TOPRIM_dom"/>
</dbReference>
<gene>
    <name evidence="17" type="ORF">FBUS_06802</name>
</gene>
<keyword evidence="6" id="KW-0862">Zinc</keyword>
<dbReference type="GO" id="GO:0006265">
    <property type="term" value="P:DNA topological change"/>
    <property type="evidence" value="ECO:0007669"/>
    <property type="project" value="InterPro"/>
</dbReference>
<comment type="similarity">
    <text evidence="2 11">Belongs to the type IA topoisomerase family.</text>
</comment>
<comment type="caution">
    <text evidence="17">The sequence shown here is derived from an EMBL/GenBank/DDBJ whole genome shotgun (WGS) entry which is preliminary data.</text>
</comment>
<dbReference type="CDD" id="cd00186">
    <property type="entry name" value="TOP1Ac"/>
    <property type="match status" value="1"/>
</dbReference>
<dbReference type="GO" id="GO:0006281">
    <property type="term" value="P:DNA repair"/>
    <property type="evidence" value="ECO:0007669"/>
    <property type="project" value="TreeGrafter"/>
</dbReference>
<evidence type="ECO:0000256" key="8">
    <source>
        <dbReference type="ARBA" id="ARBA00023125"/>
    </source>
</evidence>
<proteinExistence type="inferred from homology"/>
<feature type="compositionally biased region" description="Low complexity" evidence="12">
    <location>
        <begin position="877"/>
        <end position="911"/>
    </location>
</feature>
<dbReference type="EC" id="5.6.2.1" evidence="3 11"/>
<evidence type="ECO:0000259" key="16">
    <source>
        <dbReference type="PROSITE" id="PS52039"/>
    </source>
</evidence>
<dbReference type="PANTHER" id="PTHR11390">
    <property type="entry name" value="PROKARYOTIC DNA TOPOISOMERASE"/>
    <property type="match status" value="1"/>
</dbReference>
<dbReference type="SMART" id="SM00436">
    <property type="entry name" value="TOP1Bc"/>
    <property type="match status" value="1"/>
</dbReference>
<dbReference type="GO" id="GO:0003917">
    <property type="term" value="F:DNA topoisomerase type I (single strand cut, ATP-independent) activity"/>
    <property type="evidence" value="ECO:0007669"/>
    <property type="project" value="UniProtKB-EC"/>
</dbReference>
<dbReference type="InterPro" id="IPR034144">
    <property type="entry name" value="TOPRIM_TopoIII"/>
</dbReference>
<organism evidence="17 18">
    <name type="scientific">Fasciolopsis buskii</name>
    <dbReference type="NCBI Taxonomy" id="27845"/>
    <lineage>
        <taxon>Eukaryota</taxon>
        <taxon>Metazoa</taxon>
        <taxon>Spiralia</taxon>
        <taxon>Lophotrochozoa</taxon>
        <taxon>Platyhelminthes</taxon>
        <taxon>Trematoda</taxon>
        <taxon>Digenea</taxon>
        <taxon>Plagiorchiida</taxon>
        <taxon>Echinostomata</taxon>
        <taxon>Echinostomatoidea</taxon>
        <taxon>Fasciolidae</taxon>
        <taxon>Fasciolopsis</taxon>
    </lineage>
</organism>
<dbReference type="InterPro" id="IPR013497">
    <property type="entry name" value="Topo_IA_cen"/>
</dbReference>
<evidence type="ECO:0000313" key="18">
    <source>
        <dbReference type="Proteomes" id="UP000728185"/>
    </source>
</evidence>
<feature type="domain" description="Topo IA-type catalytic" evidence="16">
    <location>
        <begin position="1"/>
        <end position="436"/>
    </location>
</feature>
<dbReference type="Pfam" id="PF01131">
    <property type="entry name" value="Topoisom_bac"/>
    <property type="match status" value="2"/>
</dbReference>
<evidence type="ECO:0000256" key="5">
    <source>
        <dbReference type="ARBA" id="ARBA00022771"/>
    </source>
</evidence>
<dbReference type="Pfam" id="PF06839">
    <property type="entry name" value="Zn_ribbon_GRF"/>
    <property type="match status" value="2"/>
</dbReference>
<comment type="catalytic activity">
    <reaction evidence="1 11">
        <text>ATP-independent breakage of single-stranded DNA, followed by passage and rejoining.</text>
        <dbReference type="EC" id="5.6.2.1"/>
    </reaction>
</comment>
<reference evidence="17" key="1">
    <citation type="submission" date="2019-05" db="EMBL/GenBank/DDBJ databases">
        <title>Annotation for the trematode Fasciolopsis buski.</title>
        <authorList>
            <person name="Choi Y.-J."/>
        </authorList>
    </citation>
    <scope>NUCLEOTIDE SEQUENCE</scope>
    <source>
        <strain evidence="17">HT</strain>
        <tissue evidence="17">Whole worm</tissue>
    </source>
</reference>
<dbReference type="InterPro" id="IPR000380">
    <property type="entry name" value="Topo_IA"/>
</dbReference>
<feature type="domain" description="Toprim" evidence="14">
    <location>
        <begin position="1"/>
        <end position="104"/>
    </location>
</feature>
<dbReference type="FunFam" id="1.10.460.10:FF:000020">
    <property type="entry name" value="DNA topoisomerase 3-alpha"/>
    <property type="match status" value="1"/>
</dbReference>
<dbReference type="PANTHER" id="PTHR11390:SF21">
    <property type="entry name" value="DNA TOPOISOMERASE 3-ALPHA"/>
    <property type="match status" value="1"/>
</dbReference>
<feature type="domain" description="GRF-type" evidence="15">
    <location>
        <begin position="820"/>
        <end position="870"/>
    </location>
</feature>
<feature type="compositionally biased region" description="Polar residues" evidence="12">
    <location>
        <begin position="741"/>
        <end position="750"/>
    </location>
</feature>
<dbReference type="InterPro" id="IPR003601">
    <property type="entry name" value="Topo_IA_2"/>
</dbReference>
<dbReference type="GO" id="GO:0006310">
    <property type="term" value="P:DNA recombination"/>
    <property type="evidence" value="ECO:0007669"/>
    <property type="project" value="TreeGrafter"/>
</dbReference>
<dbReference type="Gene3D" id="3.40.50.140">
    <property type="match status" value="1"/>
</dbReference>
<dbReference type="PROSITE" id="PS52039">
    <property type="entry name" value="TOPO_IA_2"/>
    <property type="match status" value="1"/>
</dbReference>
<accession>A0A8E0VLH5</accession>
<feature type="region of interest" description="Disordered" evidence="12">
    <location>
        <begin position="505"/>
        <end position="535"/>
    </location>
</feature>
<dbReference type="PRINTS" id="PR00417">
    <property type="entry name" value="PRTPISMRASEI"/>
</dbReference>
<dbReference type="GO" id="GO:0005634">
    <property type="term" value="C:nucleus"/>
    <property type="evidence" value="ECO:0007669"/>
    <property type="project" value="TreeGrafter"/>
</dbReference>
<dbReference type="SUPFAM" id="SSF57756">
    <property type="entry name" value="Retrovirus zinc finger-like domains"/>
    <property type="match status" value="1"/>
</dbReference>
<keyword evidence="7 11" id="KW-0799">Topoisomerase</keyword>
<dbReference type="InterPro" id="IPR036875">
    <property type="entry name" value="Znf_CCHC_sf"/>
</dbReference>
<dbReference type="InterPro" id="IPR010666">
    <property type="entry name" value="Znf_GRF"/>
</dbReference>
<dbReference type="PROSITE" id="PS50880">
    <property type="entry name" value="TOPRIM"/>
    <property type="match status" value="1"/>
</dbReference>
<feature type="domain" description="CCHC-type" evidence="13">
    <location>
        <begin position="955"/>
        <end position="972"/>
    </location>
</feature>
<dbReference type="AlphaFoldDB" id="A0A8E0VLH5"/>
<feature type="region of interest" description="Disordered" evidence="12">
    <location>
        <begin position="738"/>
        <end position="759"/>
    </location>
</feature>
<dbReference type="SUPFAM" id="SSF56712">
    <property type="entry name" value="Prokaryotic type I DNA topoisomerase"/>
    <property type="match status" value="1"/>
</dbReference>
<evidence type="ECO:0000259" key="15">
    <source>
        <dbReference type="PROSITE" id="PS51999"/>
    </source>
</evidence>
<evidence type="ECO:0000259" key="14">
    <source>
        <dbReference type="PROSITE" id="PS50880"/>
    </source>
</evidence>
<dbReference type="GO" id="GO:0031422">
    <property type="term" value="C:RecQ family helicase-topoisomerase III complex"/>
    <property type="evidence" value="ECO:0007669"/>
    <property type="project" value="TreeGrafter"/>
</dbReference>
<dbReference type="GO" id="GO:0008270">
    <property type="term" value="F:zinc ion binding"/>
    <property type="evidence" value="ECO:0007669"/>
    <property type="project" value="UniProtKB-KW"/>
</dbReference>
<sequence length="977" mass="107029">MFCGSQVTMVMTSVSGHLLNYDFPQMYRSWHSSDPVILFDAPIVKSVIKDGEKIKETIQREARACQKLIIWTDCDREGENIGYEIITVCQEVKPNMEALRAKFSEITPAAIRRAVAQLMRPDPRVSEAVDARQELDLRIGAAFTRFQTLRLRRVFPEALSDQLISYGSCQFPTLGFVVERFREVDRFISEPFWRIVVSAEQNGKSVDFQWKRGRLFDEDCCRAYYEHLLEANEGRLYELITRHFLACLSADAQGAETMISLCVGKPSIPRNSSSLMSSEEGELFEAKGLVILQQNYLEVYPYDRWTERDIPDFRLGDWILPTNVEMLTGQTSPPPLLTEADLISLMERHGIGTDATHADHIETIKQRLYVGLEQAKFLVPGQLGMGLVEGYDTMGLEMSKPNLRAELEADLKLICDGRKSKDDVLQYHLQKYKNLFQRAVQMATQLDHSLSVRLEQPAAEITEITGSLGEMASLSRHSQPNLGNQHTSTVARCPSCGRNLILRQRRPSQQQQQQQRQQHPLSEVNTNQPSNTAPMETTMSNSWFLSCVGFPLCRYAVWFPDCVIGVRIAPDTSDSAGGVCPRCQSNPAQPDSALQGDTSPRGPLKLAFRLRRNVRLSNGYFQDDPSKEYVTCIFCDEEFRTSLGIRIATVTAAIIGQQQQQQPSIQSDQPMNSASCSSTTITASAVTGSARSATAAAGVAGLPHSIQTGSGRTDSRPFSTGVGPFSSLPASIASIPGPGTGVSSQMSSSLPDWGTGSSSVDNNDDSVVCHCGQQAIVLTVKKAGPNQGRLFYRCAGGMGNSCDFFQWKTTAPLPADIRGSPLASSTQQLRVTKPTPNQGREFYACPNGRPGGSGSASNNGCNFFMWADTADARMPFGTSNDWSPSGSSSSRAPGVPSNRRSTGRTGRAGSAISADDGSVVSVGHVPLWPPPASAGSRNGFSQSRRARTSSARTSRRCGLCGEPGHTRNRCPRSTESL</sequence>
<dbReference type="GO" id="GO:0003677">
    <property type="term" value="F:DNA binding"/>
    <property type="evidence" value="ECO:0007669"/>
    <property type="project" value="UniProtKB-KW"/>
</dbReference>
<evidence type="ECO:0000256" key="1">
    <source>
        <dbReference type="ARBA" id="ARBA00000213"/>
    </source>
</evidence>
<keyword evidence="4" id="KW-0479">Metal-binding</keyword>
<dbReference type="Proteomes" id="UP000728185">
    <property type="component" value="Unassembled WGS sequence"/>
</dbReference>
<dbReference type="CDD" id="cd03362">
    <property type="entry name" value="TOPRIM_TopoIA_TopoIII"/>
    <property type="match status" value="1"/>
</dbReference>
<dbReference type="SMART" id="SM00437">
    <property type="entry name" value="TOP1Ac"/>
    <property type="match status" value="1"/>
</dbReference>
<evidence type="ECO:0000256" key="2">
    <source>
        <dbReference type="ARBA" id="ARBA00009446"/>
    </source>
</evidence>
<feature type="region of interest" description="Disordered" evidence="12">
    <location>
        <begin position="877"/>
        <end position="977"/>
    </location>
</feature>
<dbReference type="SMART" id="SM00493">
    <property type="entry name" value="TOPRIM"/>
    <property type="match status" value="1"/>
</dbReference>
<dbReference type="PROSITE" id="PS50158">
    <property type="entry name" value="ZF_CCHC"/>
    <property type="match status" value="1"/>
</dbReference>
<evidence type="ECO:0000256" key="7">
    <source>
        <dbReference type="ARBA" id="ARBA00023029"/>
    </source>
</evidence>
<keyword evidence="8 11" id="KW-0238">DNA-binding</keyword>
<comment type="function">
    <text evidence="11">Introduces a single-strand break via transesterification at a target site in duplex DNA. Releases the supercoiling and torsional tension of DNA introduced during the DNA replication and transcription by transiently cleaving and rejoining one strand of the DNA duplex. The scissile phosphodiester is attacked by the catalytic tyrosine of the enzyme, resulting in the formation of a DNA-(5'-phosphotyrosyl)-enzyme intermediate and the expulsion of a 3'-OH DNA strand.</text>
</comment>
<dbReference type="Pfam" id="PF01751">
    <property type="entry name" value="Toprim"/>
    <property type="match status" value="1"/>
</dbReference>